<feature type="domain" description="HTH cro/C1-type" evidence="2">
    <location>
        <begin position="13"/>
        <end position="67"/>
    </location>
</feature>
<proteinExistence type="predicted"/>
<dbReference type="PROSITE" id="PS50943">
    <property type="entry name" value="HTH_CROC1"/>
    <property type="match status" value="1"/>
</dbReference>
<dbReference type="GO" id="GO:0003677">
    <property type="term" value="F:DNA binding"/>
    <property type="evidence" value="ECO:0007669"/>
    <property type="project" value="UniProtKB-KW"/>
</dbReference>
<dbReference type="Proteomes" id="UP000216411">
    <property type="component" value="Unassembled WGS sequence"/>
</dbReference>
<name>A0A371JB77_9FIRM</name>
<dbReference type="SUPFAM" id="SSF47413">
    <property type="entry name" value="lambda repressor-like DNA-binding domains"/>
    <property type="match status" value="1"/>
</dbReference>
<dbReference type="PANTHER" id="PTHR46558">
    <property type="entry name" value="TRACRIPTIONAL REGULATORY PROTEIN-RELATED-RELATED"/>
    <property type="match status" value="1"/>
</dbReference>
<dbReference type="CDD" id="cd00093">
    <property type="entry name" value="HTH_XRE"/>
    <property type="match status" value="1"/>
</dbReference>
<accession>A0A371JB77</accession>
<dbReference type="Pfam" id="PF01381">
    <property type="entry name" value="HTH_3"/>
    <property type="match status" value="1"/>
</dbReference>
<evidence type="ECO:0000313" key="4">
    <source>
        <dbReference type="Proteomes" id="UP000216411"/>
    </source>
</evidence>
<dbReference type="InterPro" id="IPR010982">
    <property type="entry name" value="Lambda_DNA-bd_dom_sf"/>
</dbReference>
<dbReference type="AlphaFoldDB" id="A0A371JB77"/>
<comment type="caution">
    <text evidence="3">The sequence shown here is derived from an EMBL/GenBank/DDBJ whole genome shotgun (WGS) entry which is preliminary data.</text>
</comment>
<dbReference type="InterPro" id="IPR001387">
    <property type="entry name" value="Cro/C1-type_HTH"/>
</dbReference>
<keyword evidence="1" id="KW-0238">DNA-binding</keyword>
<dbReference type="EMBL" id="NOKA02000052">
    <property type="protein sequence ID" value="RDY30010.1"/>
    <property type="molecule type" value="Genomic_DNA"/>
</dbReference>
<protein>
    <submittedName>
        <fullName evidence="3">Transcriptional regulator</fullName>
    </submittedName>
</protein>
<dbReference type="SMART" id="SM00530">
    <property type="entry name" value="HTH_XRE"/>
    <property type="match status" value="1"/>
</dbReference>
<dbReference type="RefSeq" id="WP_094377445.1">
    <property type="nucleotide sequence ID" value="NZ_NOKA02000052.1"/>
</dbReference>
<dbReference type="PANTHER" id="PTHR46558:SF4">
    <property type="entry name" value="DNA-BIDING PHAGE PROTEIN"/>
    <property type="match status" value="1"/>
</dbReference>
<sequence length="81" mass="9553">MKKNQEIVLINNIKKLRLEKEITQQQLADKVGVTNRTIIALEKGHYNPTVLLAYRIAKFFDLTIENIFMFEKEESDENNEQ</sequence>
<evidence type="ECO:0000259" key="2">
    <source>
        <dbReference type="PROSITE" id="PS50943"/>
    </source>
</evidence>
<evidence type="ECO:0000313" key="3">
    <source>
        <dbReference type="EMBL" id="RDY30010.1"/>
    </source>
</evidence>
<dbReference type="Gene3D" id="1.10.260.40">
    <property type="entry name" value="lambda repressor-like DNA-binding domains"/>
    <property type="match status" value="1"/>
</dbReference>
<reference evidence="3 4" key="1">
    <citation type="journal article" date="2017" name="Genome Announc.">
        <title>Draft Genome Sequence of a Sporulating and Motile Strain of Lachnotalea glycerini Isolated from Water in Quebec City, Canada.</title>
        <authorList>
            <person name="Maheux A.F."/>
            <person name="Boudreau D.K."/>
            <person name="Berube E."/>
            <person name="Boissinot M."/>
            <person name="Raymond F."/>
            <person name="Brodeur S."/>
            <person name="Corbeil J."/>
            <person name="Isabel S."/>
            <person name="Omar R.F."/>
            <person name="Bergeron M.G."/>
        </authorList>
    </citation>
    <scope>NUCLEOTIDE SEQUENCE [LARGE SCALE GENOMIC DNA]</scope>
    <source>
        <strain evidence="3 4">CCRI-19302</strain>
    </source>
</reference>
<gene>
    <name evidence="3" type="ORF">CG710_016890</name>
</gene>
<dbReference type="OrthoDB" id="48775at2"/>
<organism evidence="3 4">
    <name type="scientific">Lachnotalea glycerini</name>
    <dbReference type="NCBI Taxonomy" id="1763509"/>
    <lineage>
        <taxon>Bacteria</taxon>
        <taxon>Bacillati</taxon>
        <taxon>Bacillota</taxon>
        <taxon>Clostridia</taxon>
        <taxon>Lachnospirales</taxon>
        <taxon>Lachnospiraceae</taxon>
        <taxon>Lachnotalea</taxon>
    </lineage>
</organism>
<evidence type="ECO:0000256" key="1">
    <source>
        <dbReference type="ARBA" id="ARBA00023125"/>
    </source>
</evidence>
<keyword evidence="4" id="KW-1185">Reference proteome</keyword>